<dbReference type="GO" id="GO:0005506">
    <property type="term" value="F:iron ion binding"/>
    <property type="evidence" value="ECO:0007669"/>
    <property type="project" value="InterPro"/>
</dbReference>
<feature type="compositionally biased region" description="Basic and acidic residues" evidence="5">
    <location>
        <begin position="328"/>
        <end position="343"/>
    </location>
</feature>
<dbReference type="InterPro" id="IPR050307">
    <property type="entry name" value="Sterol_Desaturase_Related"/>
</dbReference>
<dbReference type="Pfam" id="PF04116">
    <property type="entry name" value="FA_hydroxylase"/>
    <property type="match status" value="1"/>
</dbReference>
<reference evidence="8" key="1">
    <citation type="journal article" date="2014" name="Int. J. Syst. Evol. Microbiol.">
        <title>Complete genome sequence of Corynebacterium casei LMG S-19264T (=DSM 44701T), isolated from a smear-ripened cheese.</title>
        <authorList>
            <consortium name="US DOE Joint Genome Institute (JGI-PGF)"/>
            <person name="Walter F."/>
            <person name="Albersmeier A."/>
            <person name="Kalinowski J."/>
            <person name="Ruckert C."/>
        </authorList>
    </citation>
    <scope>NUCLEOTIDE SEQUENCE</scope>
    <source>
        <strain evidence="8">NBRC 110023</strain>
    </source>
</reference>
<dbReference type="InterPro" id="IPR006694">
    <property type="entry name" value="Fatty_acid_hydroxylase"/>
</dbReference>
<dbReference type="GO" id="GO:0016491">
    <property type="term" value="F:oxidoreductase activity"/>
    <property type="evidence" value="ECO:0007669"/>
    <property type="project" value="InterPro"/>
</dbReference>
<dbReference type="AlphaFoldDB" id="A0AA37WHC0"/>
<keyword evidence="4 6" id="KW-0472">Membrane</keyword>
<evidence type="ECO:0000256" key="6">
    <source>
        <dbReference type="SAM" id="Phobius"/>
    </source>
</evidence>
<protein>
    <recommendedName>
        <fullName evidence="7">Fatty acid hydroxylase domain-containing protein</fullName>
    </recommendedName>
</protein>
<evidence type="ECO:0000256" key="3">
    <source>
        <dbReference type="ARBA" id="ARBA00022989"/>
    </source>
</evidence>
<feature type="transmembrane region" description="Helical" evidence="6">
    <location>
        <begin position="78"/>
        <end position="98"/>
    </location>
</feature>
<keyword evidence="2 6" id="KW-0812">Transmembrane</keyword>
<accession>A0AA37WHC0</accession>
<keyword evidence="3 6" id="KW-1133">Transmembrane helix</keyword>
<evidence type="ECO:0000313" key="9">
    <source>
        <dbReference type="Proteomes" id="UP001156601"/>
    </source>
</evidence>
<dbReference type="RefSeq" id="WP_284216225.1">
    <property type="nucleotide sequence ID" value="NZ_BSOT01000005.1"/>
</dbReference>
<dbReference type="GO" id="GO:0008610">
    <property type="term" value="P:lipid biosynthetic process"/>
    <property type="evidence" value="ECO:0007669"/>
    <property type="project" value="InterPro"/>
</dbReference>
<comment type="caution">
    <text evidence="8">The sequence shown here is derived from an EMBL/GenBank/DDBJ whole genome shotgun (WGS) entry which is preliminary data.</text>
</comment>
<sequence length="343" mass="39614">MDLALEQLSALAYYVIDPNKRLFIGYIVGALVFAGFVYFRNAKRNSSFLGFFRYVFPKKLWLHRSAKLDYQLFIVNRLLRALLWAPIVITMVPMALGLTDILEYMFGSIEPITSNSTVVIGSFTLLLFILDDFTRFILHYAMHKIPFLWQFHKVHHSAIVMTPITVYRSHPLESFLYATRMAIAQGTAVGVSYYLYGPQLSMLDILGANVFIFAFNVMGSNLRHSHVRWHWPTPIERWFISPVQHQIHHSIDKQHYDKNFGTALAVWDRLFGCLVLSKGIERIRYGLGSREKTHASLIDAYLRPLNAMLSFSKQSMAERSVTMQPMYNEEKQASVKRDTNTSK</sequence>
<evidence type="ECO:0000256" key="5">
    <source>
        <dbReference type="SAM" id="MobiDB-lite"/>
    </source>
</evidence>
<evidence type="ECO:0000256" key="1">
    <source>
        <dbReference type="ARBA" id="ARBA00004370"/>
    </source>
</evidence>
<evidence type="ECO:0000313" key="8">
    <source>
        <dbReference type="EMBL" id="GLR69918.1"/>
    </source>
</evidence>
<comment type="subcellular location">
    <subcellularLocation>
        <location evidence="1">Membrane</location>
    </subcellularLocation>
</comment>
<evidence type="ECO:0000259" key="7">
    <source>
        <dbReference type="Pfam" id="PF04116"/>
    </source>
</evidence>
<dbReference type="Proteomes" id="UP001156601">
    <property type="component" value="Unassembled WGS sequence"/>
</dbReference>
<feature type="transmembrane region" description="Helical" evidence="6">
    <location>
        <begin position="118"/>
        <end position="138"/>
    </location>
</feature>
<gene>
    <name evidence="8" type="ORF">GCM10007852_08260</name>
</gene>
<feature type="region of interest" description="Disordered" evidence="5">
    <location>
        <begin position="324"/>
        <end position="343"/>
    </location>
</feature>
<feature type="domain" description="Fatty acid hydroxylase" evidence="7">
    <location>
        <begin position="125"/>
        <end position="272"/>
    </location>
</feature>
<dbReference type="EMBL" id="BSOT01000005">
    <property type="protein sequence ID" value="GLR69918.1"/>
    <property type="molecule type" value="Genomic_DNA"/>
</dbReference>
<organism evidence="8 9">
    <name type="scientific">Agaribacter marinus</name>
    <dbReference type="NCBI Taxonomy" id="1431249"/>
    <lineage>
        <taxon>Bacteria</taxon>
        <taxon>Pseudomonadati</taxon>
        <taxon>Pseudomonadota</taxon>
        <taxon>Gammaproteobacteria</taxon>
        <taxon>Alteromonadales</taxon>
        <taxon>Alteromonadaceae</taxon>
        <taxon>Agaribacter</taxon>
    </lineage>
</organism>
<dbReference type="GO" id="GO:0016020">
    <property type="term" value="C:membrane"/>
    <property type="evidence" value="ECO:0007669"/>
    <property type="project" value="UniProtKB-SubCell"/>
</dbReference>
<evidence type="ECO:0000256" key="4">
    <source>
        <dbReference type="ARBA" id="ARBA00023136"/>
    </source>
</evidence>
<reference evidence="8" key="2">
    <citation type="submission" date="2023-01" db="EMBL/GenBank/DDBJ databases">
        <title>Draft genome sequence of Agaribacter marinus strain NBRC 110023.</title>
        <authorList>
            <person name="Sun Q."/>
            <person name="Mori K."/>
        </authorList>
    </citation>
    <scope>NUCLEOTIDE SEQUENCE</scope>
    <source>
        <strain evidence="8">NBRC 110023</strain>
    </source>
</reference>
<feature type="transmembrane region" description="Helical" evidence="6">
    <location>
        <begin position="22"/>
        <end position="39"/>
    </location>
</feature>
<dbReference type="PANTHER" id="PTHR11863">
    <property type="entry name" value="STEROL DESATURASE"/>
    <property type="match status" value="1"/>
</dbReference>
<name>A0AA37WHC0_9ALTE</name>
<proteinExistence type="predicted"/>
<evidence type="ECO:0000256" key="2">
    <source>
        <dbReference type="ARBA" id="ARBA00022692"/>
    </source>
</evidence>
<keyword evidence="9" id="KW-1185">Reference proteome</keyword>